<evidence type="ECO:0000256" key="6">
    <source>
        <dbReference type="SAM" id="Phobius"/>
    </source>
</evidence>
<keyword evidence="4 6" id="KW-0472">Membrane</keyword>
<dbReference type="InterPro" id="IPR021147">
    <property type="entry name" value="DUF697"/>
</dbReference>
<evidence type="ECO:0000256" key="2">
    <source>
        <dbReference type="ARBA" id="ARBA00022692"/>
    </source>
</evidence>
<evidence type="ECO:0000313" key="8">
    <source>
        <dbReference type="Proteomes" id="UP001160301"/>
    </source>
</evidence>
<comment type="caution">
    <text evidence="7">The sequence shown here is derived from an EMBL/GenBank/DDBJ whole genome shotgun (WGS) entry which is preliminary data.</text>
</comment>
<reference evidence="7 8" key="1">
    <citation type="submission" date="2023-04" db="EMBL/GenBank/DDBJ databases">
        <title>The genome sequence of Polyangium sorediatum DSM14670.</title>
        <authorList>
            <person name="Zhang X."/>
        </authorList>
    </citation>
    <scope>NUCLEOTIDE SEQUENCE [LARGE SCALE GENOMIC DNA]</scope>
    <source>
        <strain evidence="7 8">DSM 14670</strain>
    </source>
</reference>
<keyword evidence="2 6" id="KW-0812">Transmembrane</keyword>
<feature type="region of interest" description="Disordered" evidence="5">
    <location>
        <begin position="1"/>
        <end position="64"/>
    </location>
</feature>
<dbReference type="EMBL" id="JARZHI010000029">
    <property type="protein sequence ID" value="MDI1433376.1"/>
    <property type="molecule type" value="Genomic_DNA"/>
</dbReference>
<feature type="transmembrane region" description="Helical" evidence="6">
    <location>
        <begin position="124"/>
        <end position="146"/>
    </location>
</feature>
<keyword evidence="8" id="KW-1185">Reference proteome</keyword>
<evidence type="ECO:0000313" key="7">
    <source>
        <dbReference type="EMBL" id="MDI1433376.1"/>
    </source>
</evidence>
<evidence type="ECO:0000256" key="3">
    <source>
        <dbReference type="ARBA" id="ARBA00022989"/>
    </source>
</evidence>
<comment type="subcellular location">
    <subcellularLocation>
        <location evidence="1">Membrane</location>
        <topology evidence="1">Multi-pass membrane protein</topology>
    </subcellularLocation>
</comment>
<protein>
    <submittedName>
        <fullName evidence="7">DUF697 domain-containing protein</fullName>
    </submittedName>
</protein>
<proteinExistence type="predicted"/>
<organism evidence="7 8">
    <name type="scientific">Polyangium sorediatum</name>
    <dbReference type="NCBI Taxonomy" id="889274"/>
    <lineage>
        <taxon>Bacteria</taxon>
        <taxon>Pseudomonadati</taxon>
        <taxon>Myxococcota</taxon>
        <taxon>Polyangia</taxon>
        <taxon>Polyangiales</taxon>
        <taxon>Polyangiaceae</taxon>
        <taxon>Polyangium</taxon>
    </lineage>
</organism>
<evidence type="ECO:0000256" key="4">
    <source>
        <dbReference type="ARBA" id="ARBA00023136"/>
    </source>
</evidence>
<dbReference type="Pfam" id="PF05128">
    <property type="entry name" value="DUF697"/>
    <property type="match status" value="1"/>
</dbReference>
<keyword evidence="3 6" id="KW-1133">Transmembrane helix</keyword>
<gene>
    <name evidence="7" type="ORF">QHF89_28020</name>
</gene>
<evidence type="ECO:0000256" key="5">
    <source>
        <dbReference type="SAM" id="MobiDB-lite"/>
    </source>
</evidence>
<feature type="compositionally biased region" description="Basic and acidic residues" evidence="5">
    <location>
        <begin position="12"/>
        <end position="60"/>
    </location>
</feature>
<evidence type="ECO:0000256" key="1">
    <source>
        <dbReference type="ARBA" id="ARBA00004141"/>
    </source>
</evidence>
<dbReference type="Proteomes" id="UP001160301">
    <property type="component" value="Unassembled WGS sequence"/>
</dbReference>
<feature type="transmembrane region" description="Helical" evidence="6">
    <location>
        <begin position="152"/>
        <end position="172"/>
    </location>
</feature>
<dbReference type="RefSeq" id="WP_136970791.1">
    <property type="nucleotide sequence ID" value="NZ_JARZHI010000029.1"/>
</dbReference>
<accession>A0ABT6NYF2</accession>
<name>A0ABT6NYF2_9BACT</name>
<sequence>MATESTHPKQSARPDKDEPKVEVKESKAEAKAEAKPEAKAEAKPEAKAEAKADPKQEAKAADGPSLVGRAESIIRRNVLWSIGAGAVPLPGLDAVAVTGVQVKMLAELSHLYSVKFTEDIAKKLVGALLGGVGGVTLGAALGGSLAKLVPGVGTALGLVTMPIVAGAFTHAVGKVFLMHFESGGTLLDFDPYAMRAHFKQEFEKAKETVAQMHKNERAKADAVP</sequence>